<dbReference type="Pfam" id="PF03055">
    <property type="entry name" value="RPE65"/>
    <property type="match status" value="1"/>
</dbReference>
<reference evidence="8" key="1">
    <citation type="submission" date="2017-03" db="EMBL/GenBank/DDBJ databases">
        <title>Genomes of endolithic fungi from Antarctica.</title>
        <authorList>
            <person name="Coleine C."/>
            <person name="Masonjones S."/>
            <person name="Stajich J.E."/>
        </authorList>
    </citation>
    <scope>NUCLEOTIDE SEQUENCE [LARGE SCALE GENOMIC DNA]</scope>
    <source>
        <strain evidence="8">CCFEE 5527</strain>
    </source>
</reference>
<dbReference type="InterPro" id="IPR004294">
    <property type="entry name" value="Carotenoid_Oase"/>
</dbReference>
<protein>
    <submittedName>
        <fullName evidence="7">Uncharacterized protein</fullName>
    </submittedName>
</protein>
<evidence type="ECO:0000256" key="4">
    <source>
        <dbReference type="ARBA" id="ARBA00023004"/>
    </source>
</evidence>
<sequence length="156" mass="17540">MDLPLSLDPMNQTKGKPPVTYDPSKPSRFGVFPRRNPEQVRWFETDASCIFHTANTWDDTDSTGQTTAVNMLACRLTSATLVFAAGNIKAPIDTRPKVVTTAKRMPFFSKYDYDTEESVFEKASLLESPSEEREALLRIDNNDEEAFSEADGLHED</sequence>
<organism evidence="7 8">
    <name type="scientific">Cryoendolithus antarcticus</name>
    <dbReference type="NCBI Taxonomy" id="1507870"/>
    <lineage>
        <taxon>Eukaryota</taxon>
        <taxon>Fungi</taxon>
        <taxon>Dikarya</taxon>
        <taxon>Ascomycota</taxon>
        <taxon>Pezizomycotina</taxon>
        <taxon>Dothideomycetes</taxon>
        <taxon>Dothideomycetidae</taxon>
        <taxon>Cladosporiales</taxon>
        <taxon>Cladosporiaceae</taxon>
        <taxon>Cryoendolithus</taxon>
    </lineage>
</organism>
<dbReference type="Proteomes" id="UP000192596">
    <property type="component" value="Unassembled WGS sequence"/>
</dbReference>
<comment type="caution">
    <text evidence="7">The sequence shown here is derived from an EMBL/GenBank/DDBJ whole genome shotgun (WGS) entry which is preliminary data.</text>
</comment>
<proteinExistence type="inferred from homology"/>
<keyword evidence="2 5" id="KW-0479">Metal-binding</keyword>
<keyword evidence="8" id="KW-1185">Reference proteome</keyword>
<dbReference type="GO" id="GO:0010436">
    <property type="term" value="F:carotenoid dioxygenase activity"/>
    <property type="evidence" value="ECO:0007669"/>
    <property type="project" value="TreeGrafter"/>
</dbReference>
<comment type="cofactor">
    <cofactor evidence="5">
        <name>Fe(2+)</name>
        <dbReference type="ChEBI" id="CHEBI:29033"/>
    </cofactor>
    <text evidence="5">Binds 1 Fe(2+) ion per subunit.</text>
</comment>
<evidence type="ECO:0000313" key="8">
    <source>
        <dbReference type="Proteomes" id="UP000192596"/>
    </source>
</evidence>
<dbReference type="EMBL" id="NAJO01000113">
    <property type="protein sequence ID" value="OQN95297.1"/>
    <property type="molecule type" value="Genomic_DNA"/>
</dbReference>
<evidence type="ECO:0000256" key="6">
    <source>
        <dbReference type="SAM" id="MobiDB-lite"/>
    </source>
</evidence>
<evidence type="ECO:0000313" key="7">
    <source>
        <dbReference type="EMBL" id="OQN95297.1"/>
    </source>
</evidence>
<dbReference type="InParanoid" id="A0A1V8S8H4"/>
<comment type="similarity">
    <text evidence="1">Belongs to the carotenoid oxygenase family.</text>
</comment>
<gene>
    <name evidence="7" type="ORF">B0A48_18528</name>
</gene>
<dbReference type="PANTHER" id="PTHR10543:SF89">
    <property type="entry name" value="CAROTENOID 9,10(9',10')-CLEAVAGE DIOXYGENASE 1"/>
    <property type="match status" value="1"/>
</dbReference>
<dbReference type="AlphaFoldDB" id="A0A1V8S8H4"/>
<feature type="region of interest" description="Disordered" evidence="6">
    <location>
        <begin position="1"/>
        <end position="26"/>
    </location>
</feature>
<dbReference type="GO" id="GO:0046872">
    <property type="term" value="F:metal ion binding"/>
    <property type="evidence" value="ECO:0007669"/>
    <property type="project" value="UniProtKB-KW"/>
</dbReference>
<dbReference type="PANTHER" id="PTHR10543">
    <property type="entry name" value="BETA-CAROTENE DIOXYGENASE"/>
    <property type="match status" value="1"/>
</dbReference>
<evidence type="ECO:0000256" key="1">
    <source>
        <dbReference type="ARBA" id="ARBA00006787"/>
    </source>
</evidence>
<keyword evidence="4 5" id="KW-0408">Iron</keyword>
<evidence type="ECO:0000256" key="5">
    <source>
        <dbReference type="PIRSR" id="PIRSR604294-1"/>
    </source>
</evidence>
<dbReference type="GO" id="GO:0016121">
    <property type="term" value="P:carotene catabolic process"/>
    <property type="evidence" value="ECO:0007669"/>
    <property type="project" value="TreeGrafter"/>
</dbReference>
<accession>A0A1V8S8H4</accession>
<feature type="binding site" evidence="5">
    <location>
        <position position="52"/>
    </location>
    <ligand>
        <name>Fe cation</name>
        <dbReference type="ChEBI" id="CHEBI:24875"/>
        <note>catalytic</note>
    </ligand>
</feature>
<keyword evidence="3" id="KW-0560">Oxidoreductase</keyword>
<evidence type="ECO:0000256" key="2">
    <source>
        <dbReference type="ARBA" id="ARBA00022723"/>
    </source>
</evidence>
<dbReference type="OrthoDB" id="1069523at2759"/>
<dbReference type="STRING" id="1507870.A0A1V8S8H4"/>
<name>A0A1V8S8H4_9PEZI</name>
<evidence type="ECO:0000256" key="3">
    <source>
        <dbReference type="ARBA" id="ARBA00023002"/>
    </source>
</evidence>